<dbReference type="OrthoDB" id="1522859at2"/>
<evidence type="ECO:0000313" key="3">
    <source>
        <dbReference type="EMBL" id="RAJ18239.1"/>
    </source>
</evidence>
<sequence length="269" mass="30818">MKNSKELHNLTRQNEKNVRKSQKHDVNLQKNSSLYFQIGLIMCLLATYGSLEMRFEEKSYNLSERITDDPEKDYLFAPVFKVEPDAVTTKEPLQKQPVRPDNPTIVPDDTPDAKVNKDDLVSDIVQPTKPEGEKSPVNEGDLDIKKPDEEIHVNFVEMVPIYPGCENAKNNDQRRKCMSDKLADLVKNKFDRDLGEKLGLKEGIQRIYVNFRINKNGDVEIINTRAPHKNLEKEANRVVDKVPQMKPGRQGGEPVSVLYSLPIVFQVKY</sequence>
<evidence type="ECO:0000259" key="2">
    <source>
        <dbReference type="Pfam" id="PF03544"/>
    </source>
</evidence>
<protein>
    <submittedName>
        <fullName evidence="3">Protein TonB</fullName>
    </submittedName>
</protein>
<dbReference type="InterPro" id="IPR037682">
    <property type="entry name" value="TonB_C"/>
</dbReference>
<dbReference type="Gene3D" id="3.30.1150.10">
    <property type="match status" value="1"/>
</dbReference>
<name>A0A327RMT3_9FLAO</name>
<evidence type="ECO:0000313" key="4">
    <source>
        <dbReference type="Proteomes" id="UP000248703"/>
    </source>
</evidence>
<dbReference type="Proteomes" id="UP000248703">
    <property type="component" value="Unassembled WGS sequence"/>
</dbReference>
<accession>A0A327RMT3</accession>
<comment type="caution">
    <text evidence="3">The sequence shown here is derived from an EMBL/GenBank/DDBJ whole genome shotgun (WGS) entry which is preliminary data.</text>
</comment>
<dbReference type="Pfam" id="PF03544">
    <property type="entry name" value="TonB_C"/>
    <property type="match status" value="1"/>
</dbReference>
<dbReference type="RefSeq" id="WP_111658858.1">
    <property type="nucleotide sequence ID" value="NZ_QLLO01000001.1"/>
</dbReference>
<proteinExistence type="predicted"/>
<gene>
    <name evidence="3" type="ORF">LY08_00515</name>
</gene>
<dbReference type="EMBL" id="QLLO01000001">
    <property type="protein sequence ID" value="RAJ18239.1"/>
    <property type="molecule type" value="Genomic_DNA"/>
</dbReference>
<feature type="domain" description="TonB C-terminal" evidence="2">
    <location>
        <begin position="207"/>
        <end position="266"/>
    </location>
</feature>
<feature type="region of interest" description="Disordered" evidence="1">
    <location>
        <begin position="1"/>
        <end position="24"/>
    </location>
</feature>
<keyword evidence="4" id="KW-1185">Reference proteome</keyword>
<reference evidence="3 4" key="1">
    <citation type="submission" date="2018-06" db="EMBL/GenBank/DDBJ databases">
        <title>Genomic Encyclopedia of Archaeal and Bacterial Type Strains, Phase II (KMG-II): from individual species to whole genera.</title>
        <authorList>
            <person name="Goeker M."/>
        </authorList>
    </citation>
    <scope>NUCLEOTIDE SEQUENCE [LARGE SCALE GENOMIC DNA]</scope>
    <source>
        <strain evidence="3 4">DSM 24464</strain>
    </source>
</reference>
<organism evidence="3 4">
    <name type="scientific">Olleya aquimaris</name>
    <dbReference type="NCBI Taxonomy" id="639310"/>
    <lineage>
        <taxon>Bacteria</taxon>
        <taxon>Pseudomonadati</taxon>
        <taxon>Bacteroidota</taxon>
        <taxon>Flavobacteriia</taxon>
        <taxon>Flavobacteriales</taxon>
        <taxon>Flavobacteriaceae</taxon>
    </lineage>
</organism>
<dbReference type="SUPFAM" id="SSF74653">
    <property type="entry name" value="TolA/TonB C-terminal domain"/>
    <property type="match status" value="1"/>
</dbReference>
<dbReference type="GO" id="GO:0055085">
    <property type="term" value="P:transmembrane transport"/>
    <property type="evidence" value="ECO:0007669"/>
    <property type="project" value="InterPro"/>
</dbReference>
<evidence type="ECO:0000256" key="1">
    <source>
        <dbReference type="SAM" id="MobiDB-lite"/>
    </source>
</evidence>
<feature type="region of interest" description="Disordered" evidence="1">
    <location>
        <begin position="87"/>
        <end position="113"/>
    </location>
</feature>
<dbReference type="AlphaFoldDB" id="A0A327RMT3"/>